<reference evidence="1 2" key="1">
    <citation type="submission" date="2016-04" db="EMBL/GenBank/DDBJ databases">
        <title>The genome of Intoshia linei affirms orthonectids as highly simplified spiralians.</title>
        <authorList>
            <person name="Mikhailov K.V."/>
            <person name="Slusarev G.S."/>
            <person name="Nikitin M.A."/>
            <person name="Logacheva M.D."/>
            <person name="Penin A."/>
            <person name="Aleoshin V."/>
            <person name="Panchin Y.V."/>
        </authorList>
    </citation>
    <scope>NUCLEOTIDE SEQUENCE [LARGE SCALE GENOMIC DNA]</scope>
    <source>
        <strain evidence="1">Intl2013</strain>
        <tissue evidence="1">Whole animal</tissue>
    </source>
</reference>
<dbReference type="Proteomes" id="UP000078046">
    <property type="component" value="Unassembled WGS sequence"/>
</dbReference>
<comment type="caution">
    <text evidence="1">The sequence shown here is derived from an EMBL/GenBank/DDBJ whole genome shotgun (WGS) entry which is preliminary data.</text>
</comment>
<name>A0A177B430_9BILA</name>
<organism evidence="1 2">
    <name type="scientific">Intoshia linei</name>
    <dbReference type="NCBI Taxonomy" id="1819745"/>
    <lineage>
        <taxon>Eukaryota</taxon>
        <taxon>Metazoa</taxon>
        <taxon>Spiralia</taxon>
        <taxon>Lophotrochozoa</taxon>
        <taxon>Mesozoa</taxon>
        <taxon>Orthonectida</taxon>
        <taxon>Rhopaluridae</taxon>
        <taxon>Intoshia</taxon>
    </lineage>
</organism>
<gene>
    <name evidence="1" type="ORF">A3Q56_03291</name>
</gene>
<protein>
    <submittedName>
        <fullName evidence="1">Uncharacterized protein</fullName>
    </submittedName>
</protein>
<accession>A0A177B430</accession>
<evidence type="ECO:0000313" key="2">
    <source>
        <dbReference type="Proteomes" id="UP000078046"/>
    </source>
</evidence>
<proteinExistence type="predicted"/>
<dbReference type="AlphaFoldDB" id="A0A177B430"/>
<sequence length="83" mass="10024">MLVLFGVLVVEINDKFIQIGQHKYVDVKNDSFARMALVIYIKLYRKYSLKIRPNNLEIWKKENTQLISEISLLFHQWRRRTSI</sequence>
<evidence type="ECO:0000313" key="1">
    <source>
        <dbReference type="EMBL" id="OAF68976.1"/>
    </source>
</evidence>
<keyword evidence="2" id="KW-1185">Reference proteome</keyword>
<dbReference type="EMBL" id="LWCA01000355">
    <property type="protein sequence ID" value="OAF68976.1"/>
    <property type="molecule type" value="Genomic_DNA"/>
</dbReference>